<dbReference type="Pfam" id="PF01497">
    <property type="entry name" value="Peripla_BP_2"/>
    <property type="match status" value="1"/>
</dbReference>
<evidence type="ECO:0000313" key="3">
    <source>
        <dbReference type="Proteomes" id="UP000652430"/>
    </source>
</evidence>
<dbReference type="PANTHER" id="PTHR30535">
    <property type="entry name" value="VITAMIN B12-BINDING PROTEIN"/>
    <property type="match status" value="1"/>
</dbReference>
<dbReference type="RefSeq" id="WP_189675617.1">
    <property type="nucleotide sequence ID" value="NZ_BNAQ01000002.1"/>
</dbReference>
<proteinExistence type="predicted"/>
<name>A0ABQ3LEU2_9SPHN</name>
<feature type="domain" description="Fe/B12 periplasmic-binding" evidence="1">
    <location>
        <begin position="27"/>
        <end position="283"/>
    </location>
</feature>
<protein>
    <submittedName>
        <fullName evidence="2">Cobalamin ABC transporter substrate-binding protein</fullName>
    </submittedName>
</protein>
<organism evidence="2 3">
    <name type="scientific">Sphingomonas glacialis</name>
    <dbReference type="NCBI Taxonomy" id="658225"/>
    <lineage>
        <taxon>Bacteria</taxon>
        <taxon>Pseudomonadati</taxon>
        <taxon>Pseudomonadota</taxon>
        <taxon>Alphaproteobacteria</taxon>
        <taxon>Sphingomonadales</taxon>
        <taxon>Sphingomonadaceae</taxon>
        <taxon>Sphingomonas</taxon>
    </lineage>
</organism>
<dbReference type="InterPro" id="IPR002491">
    <property type="entry name" value="ABC_transptr_periplasmic_BD"/>
</dbReference>
<keyword evidence="3" id="KW-1185">Reference proteome</keyword>
<evidence type="ECO:0000313" key="2">
    <source>
        <dbReference type="EMBL" id="GHH13282.1"/>
    </source>
</evidence>
<comment type="caution">
    <text evidence="2">The sequence shown here is derived from an EMBL/GenBank/DDBJ whole genome shotgun (WGS) entry which is preliminary data.</text>
</comment>
<dbReference type="Gene3D" id="3.40.50.1980">
    <property type="entry name" value="Nitrogenase molybdenum iron protein domain"/>
    <property type="match status" value="2"/>
</dbReference>
<dbReference type="InterPro" id="IPR050902">
    <property type="entry name" value="ABC_Transporter_SBP"/>
</dbReference>
<dbReference type="SUPFAM" id="SSF53807">
    <property type="entry name" value="Helical backbone' metal receptor"/>
    <property type="match status" value="1"/>
</dbReference>
<dbReference type="PANTHER" id="PTHR30535:SF34">
    <property type="entry name" value="MOLYBDATE-BINDING PROTEIN MOLA"/>
    <property type="match status" value="1"/>
</dbReference>
<dbReference type="EMBL" id="BNAQ01000002">
    <property type="protein sequence ID" value="GHH13282.1"/>
    <property type="molecule type" value="Genomic_DNA"/>
</dbReference>
<sequence length="283" mass="30397">MRSSRIVLALTSFVLLGAARPAPVPRRIVSLNLCADQLLVGLADRGQIVALTEWARDPELSAIARQARDLPFTHRSAEEVMALRPDLVIGAPFQTRAVLAPLKAQGLTLLELPRGEGVAAIEASITTLAAAVGHPERGTRMIARMRRALAAVGPPPGRRRVAAYYQRQGYLTGTGTLVDEMFRRVGLVNLARRLGRPALSQLSLEEMALARPDFLILETGTRAVADRGTAALHHPLLDTAVPAARHLYIEQAQTVCGSPAFADAVASLAAQVRAVDRAAARRR</sequence>
<accession>A0ABQ3LEU2</accession>
<gene>
    <name evidence="2" type="ORF">GCM10008023_13350</name>
</gene>
<reference evidence="3" key="1">
    <citation type="journal article" date="2019" name="Int. J. Syst. Evol. Microbiol.">
        <title>The Global Catalogue of Microorganisms (GCM) 10K type strain sequencing project: providing services to taxonomists for standard genome sequencing and annotation.</title>
        <authorList>
            <consortium name="The Broad Institute Genomics Platform"/>
            <consortium name="The Broad Institute Genome Sequencing Center for Infectious Disease"/>
            <person name="Wu L."/>
            <person name="Ma J."/>
        </authorList>
    </citation>
    <scope>NUCLEOTIDE SEQUENCE [LARGE SCALE GENOMIC DNA]</scope>
    <source>
        <strain evidence="3">CGMCC 1.8957</strain>
    </source>
</reference>
<evidence type="ECO:0000259" key="1">
    <source>
        <dbReference type="PROSITE" id="PS50983"/>
    </source>
</evidence>
<dbReference type="Proteomes" id="UP000652430">
    <property type="component" value="Unassembled WGS sequence"/>
</dbReference>
<dbReference type="PROSITE" id="PS50983">
    <property type="entry name" value="FE_B12_PBP"/>
    <property type="match status" value="1"/>
</dbReference>